<gene>
    <name evidence="2" type="ORF">KC640_02825</name>
</gene>
<proteinExistence type="predicted"/>
<evidence type="ECO:0000313" key="3">
    <source>
        <dbReference type="Proteomes" id="UP000760819"/>
    </source>
</evidence>
<name>A0A955KZ00_9BACT</name>
<dbReference type="Pfam" id="PF22557">
    <property type="entry name" value="DuOB"/>
    <property type="match status" value="1"/>
</dbReference>
<reference evidence="2" key="2">
    <citation type="journal article" date="2021" name="Microbiome">
        <title>Successional dynamics and alternative stable states in a saline activated sludge microbial community over 9 years.</title>
        <authorList>
            <person name="Wang Y."/>
            <person name="Ye J."/>
            <person name="Ju F."/>
            <person name="Liu L."/>
            <person name="Boyd J.A."/>
            <person name="Deng Y."/>
            <person name="Parks D.H."/>
            <person name="Jiang X."/>
            <person name="Yin X."/>
            <person name="Woodcroft B.J."/>
            <person name="Tyson G.W."/>
            <person name="Hugenholtz P."/>
            <person name="Polz M.F."/>
            <person name="Zhang T."/>
        </authorList>
    </citation>
    <scope>NUCLEOTIDE SEQUENCE</scope>
    <source>
        <strain evidence="2">HKST-UBA12</strain>
    </source>
</reference>
<evidence type="ECO:0000259" key="1">
    <source>
        <dbReference type="Pfam" id="PF22557"/>
    </source>
</evidence>
<dbReference type="InterPro" id="IPR054335">
    <property type="entry name" value="DuOB_dom"/>
</dbReference>
<accession>A0A955KZ00</accession>
<feature type="domain" description="Dual OB-containing" evidence="1">
    <location>
        <begin position="5"/>
        <end position="220"/>
    </location>
</feature>
<evidence type="ECO:0000313" key="2">
    <source>
        <dbReference type="EMBL" id="MCA9379337.1"/>
    </source>
</evidence>
<sequence length="230" mass="26388">MNYTKTIVCFANSRKTTGRCIAGKQWHDGKSGEWIRPVSTRPTHEVSEEELRYEDGSNPQLLDILDVPCNAPQPTNHQRENHVIDQDYYWVKVGNLPWEDIHPCLDNPNTLWGVGEGSYAGINNRIVVGQEDGSSLYLVSVESLQLLVGIKSPEFPDSKRAVRGEFIYRGLKYRMDVTDPLIERSYLRRTDGQYNIPHPVLCISLGDHYQGYFYKLIAAILYPERFKENP</sequence>
<dbReference type="Proteomes" id="UP000760819">
    <property type="component" value="Unassembled WGS sequence"/>
</dbReference>
<comment type="caution">
    <text evidence="2">The sequence shown here is derived from an EMBL/GenBank/DDBJ whole genome shotgun (WGS) entry which is preliminary data.</text>
</comment>
<reference evidence="2" key="1">
    <citation type="submission" date="2020-04" db="EMBL/GenBank/DDBJ databases">
        <authorList>
            <person name="Zhang T."/>
        </authorList>
    </citation>
    <scope>NUCLEOTIDE SEQUENCE</scope>
    <source>
        <strain evidence="2">HKST-UBA12</strain>
    </source>
</reference>
<organism evidence="2 3">
    <name type="scientific">Candidatus Dojkabacteria bacterium</name>
    <dbReference type="NCBI Taxonomy" id="2099670"/>
    <lineage>
        <taxon>Bacteria</taxon>
        <taxon>Candidatus Dojkabacteria</taxon>
    </lineage>
</organism>
<protein>
    <recommendedName>
        <fullName evidence="1">Dual OB-containing domain-containing protein</fullName>
    </recommendedName>
</protein>
<dbReference type="EMBL" id="JAGQLI010000147">
    <property type="protein sequence ID" value="MCA9379337.1"/>
    <property type="molecule type" value="Genomic_DNA"/>
</dbReference>
<dbReference type="AlphaFoldDB" id="A0A955KZ00"/>